<keyword evidence="1" id="KW-0812">Transmembrane</keyword>
<keyword evidence="1" id="KW-1133">Transmembrane helix</keyword>
<feature type="transmembrane region" description="Helical" evidence="1">
    <location>
        <begin position="137"/>
        <end position="158"/>
    </location>
</feature>
<keyword evidence="1" id="KW-0472">Membrane</keyword>
<accession>A0A4R6ZKZ0</accession>
<gene>
    <name evidence="2" type="ORF">DFP85_11123</name>
</gene>
<evidence type="ECO:0000256" key="1">
    <source>
        <dbReference type="SAM" id="Phobius"/>
    </source>
</evidence>
<name>A0A4R6ZKZ0_9GAMM</name>
<evidence type="ECO:0000313" key="2">
    <source>
        <dbReference type="EMBL" id="TDR52699.1"/>
    </source>
</evidence>
<feature type="transmembrane region" description="Helical" evidence="1">
    <location>
        <begin position="68"/>
        <end position="85"/>
    </location>
</feature>
<feature type="transmembrane region" description="Helical" evidence="1">
    <location>
        <begin position="225"/>
        <end position="248"/>
    </location>
</feature>
<feature type="transmembrane region" description="Helical" evidence="1">
    <location>
        <begin position="106"/>
        <end position="125"/>
    </location>
</feature>
<dbReference type="Pfam" id="PF11750">
    <property type="entry name" value="DUF3307"/>
    <property type="match status" value="1"/>
</dbReference>
<comment type="caution">
    <text evidence="2">The sequence shown here is derived from an EMBL/GenBank/DDBJ whole genome shotgun (WGS) entry which is preliminary data.</text>
</comment>
<feature type="transmembrane region" description="Helical" evidence="1">
    <location>
        <begin position="43"/>
        <end position="62"/>
    </location>
</feature>
<dbReference type="RefSeq" id="WP_133636275.1">
    <property type="nucleotide sequence ID" value="NZ_SNZJ01000011.1"/>
</dbReference>
<organism evidence="2 3">
    <name type="scientific">Halomonas ventosae</name>
    <dbReference type="NCBI Taxonomy" id="229007"/>
    <lineage>
        <taxon>Bacteria</taxon>
        <taxon>Pseudomonadati</taxon>
        <taxon>Pseudomonadota</taxon>
        <taxon>Gammaproteobacteria</taxon>
        <taxon>Oceanospirillales</taxon>
        <taxon>Halomonadaceae</taxon>
        <taxon>Halomonas</taxon>
    </lineage>
</organism>
<reference evidence="2 3" key="1">
    <citation type="submission" date="2019-03" db="EMBL/GenBank/DDBJ databases">
        <title>Genomic Encyclopedia of Type Strains, Phase III (KMG-III): the genomes of soil and plant-associated and newly described type strains.</title>
        <authorList>
            <person name="Whitman W."/>
        </authorList>
    </citation>
    <scope>NUCLEOTIDE SEQUENCE [LARGE SCALE GENOMIC DNA]</scope>
    <source>
        <strain evidence="2 3">CECT 5797</strain>
    </source>
</reference>
<dbReference type="InterPro" id="IPR021737">
    <property type="entry name" value="Phage_phiKZ_Orf197"/>
</dbReference>
<dbReference type="Proteomes" id="UP000295212">
    <property type="component" value="Unassembled WGS sequence"/>
</dbReference>
<dbReference type="OrthoDB" id="8536716at2"/>
<protein>
    <submittedName>
        <fullName evidence="2">Uncharacterized protein DUF3307</fullName>
    </submittedName>
</protein>
<dbReference type="EMBL" id="SNZJ01000011">
    <property type="protein sequence ID" value="TDR52699.1"/>
    <property type="molecule type" value="Genomic_DNA"/>
</dbReference>
<proteinExistence type="predicted"/>
<dbReference type="AlphaFoldDB" id="A0A4R6ZKZ0"/>
<sequence>MSADALSLLMGLVLAHLVGDFLLQPRPWVEERYRLRHRSKHLLQHAGLHGLLAGGVLLVASAAMPRGLAGVLLGALTVAASHWLIDLAKARLPAGEVRWFLLDQAAHLLVLLGLWLAWLASLAPLRELAAWLTSPTVLGMAAAYLLVTRPLSIAIALVMQRWSEQLEETGTLASAGARIGVLERLLVLTLVLLDQLTAVGFLLAAKSVLRFGDLRDSRDRKLTEYVLLGTLLSVSTTLVLGMLVRLLLLEG</sequence>
<evidence type="ECO:0000313" key="3">
    <source>
        <dbReference type="Proteomes" id="UP000295212"/>
    </source>
</evidence>